<dbReference type="Pfam" id="PF00270">
    <property type="entry name" value="DEAD"/>
    <property type="match status" value="1"/>
</dbReference>
<dbReference type="InterPro" id="IPR011545">
    <property type="entry name" value="DEAD/DEAH_box_helicase_dom"/>
</dbReference>
<evidence type="ECO:0000259" key="10">
    <source>
        <dbReference type="PROSITE" id="PS51195"/>
    </source>
</evidence>
<proteinExistence type="inferred from homology"/>
<dbReference type="Gene3D" id="3.40.50.300">
    <property type="entry name" value="P-loop containing nucleotide triphosphate hydrolases"/>
    <property type="match status" value="2"/>
</dbReference>
<dbReference type="PROSITE" id="PS51194">
    <property type="entry name" value="HELICASE_CTER"/>
    <property type="match status" value="1"/>
</dbReference>
<feature type="region of interest" description="Disordered" evidence="7">
    <location>
        <begin position="366"/>
        <end position="465"/>
    </location>
</feature>
<dbReference type="Pfam" id="PF00271">
    <property type="entry name" value="Helicase_C"/>
    <property type="match status" value="1"/>
</dbReference>
<dbReference type="Proteomes" id="UP000181997">
    <property type="component" value="Unassembled WGS sequence"/>
</dbReference>
<evidence type="ECO:0000256" key="7">
    <source>
        <dbReference type="SAM" id="MobiDB-lite"/>
    </source>
</evidence>
<evidence type="ECO:0000256" key="3">
    <source>
        <dbReference type="ARBA" id="ARBA00022806"/>
    </source>
</evidence>
<feature type="compositionally biased region" description="Basic and acidic residues" evidence="7">
    <location>
        <begin position="422"/>
        <end position="441"/>
    </location>
</feature>
<feature type="domain" description="Helicase C-terminal" evidence="9">
    <location>
        <begin position="230"/>
        <end position="380"/>
    </location>
</feature>
<dbReference type="InterPro" id="IPR044742">
    <property type="entry name" value="DEAD/DEAH_RhlB"/>
</dbReference>
<feature type="compositionally biased region" description="Basic residues" evidence="7">
    <location>
        <begin position="442"/>
        <end position="465"/>
    </location>
</feature>
<dbReference type="GO" id="GO:0016787">
    <property type="term" value="F:hydrolase activity"/>
    <property type="evidence" value="ECO:0007669"/>
    <property type="project" value="UniProtKB-KW"/>
</dbReference>
<dbReference type="AlphaFoldDB" id="A0A0V8HK84"/>
<evidence type="ECO:0000256" key="2">
    <source>
        <dbReference type="ARBA" id="ARBA00022801"/>
    </source>
</evidence>
<feature type="domain" description="DEAD-box RNA helicase Q" evidence="10">
    <location>
        <begin position="2"/>
        <end position="30"/>
    </location>
</feature>
<organism evidence="11 12">
    <name type="scientific">[Bacillus] enclensis</name>
    <dbReference type="NCBI Taxonomy" id="1402860"/>
    <lineage>
        <taxon>Bacteria</taxon>
        <taxon>Bacillati</taxon>
        <taxon>Bacillota</taxon>
        <taxon>Bacilli</taxon>
        <taxon>Bacillales</taxon>
        <taxon>Bacillaceae</taxon>
        <taxon>Rossellomorea</taxon>
    </lineage>
</organism>
<name>A0A0V8HK84_9BACI</name>
<evidence type="ECO:0000256" key="4">
    <source>
        <dbReference type="ARBA" id="ARBA00022840"/>
    </source>
</evidence>
<comment type="similarity">
    <text evidence="5">Belongs to the DEAD box helicase family.</text>
</comment>
<dbReference type="CDD" id="cd00268">
    <property type="entry name" value="DEADc"/>
    <property type="match status" value="1"/>
</dbReference>
<accession>A0A0V8HK84</accession>
<dbReference type="PROSITE" id="PS51192">
    <property type="entry name" value="HELICASE_ATP_BIND_1"/>
    <property type="match status" value="1"/>
</dbReference>
<dbReference type="CDD" id="cd18787">
    <property type="entry name" value="SF2_C_DEAD"/>
    <property type="match status" value="1"/>
</dbReference>
<keyword evidence="3 11" id="KW-0347">Helicase</keyword>
<evidence type="ECO:0000256" key="1">
    <source>
        <dbReference type="ARBA" id="ARBA00022741"/>
    </source>
</evidence>
<dbReference type="PROSITE" id="PS51195">
    <property type="entry name" value="Q_MOTIF"/>
    <property type="match status" value="1"/>
</dbReference>
<feature type="short sequence motif" description="Q motif" evidence="6">
    <location>
        <begin position="2"/>
        <end position="30"/>
    </location>
</feature>
<keyword evidence="12" id="KW-1185">Reference proteome</keyword>
<dbReference type="InterPro" id="IPR027417">
    <property type="entry name" value="P-loop_NTPase"/>
</dbReference>
<dbReference type="InterPro" id="IPR014014">
    <property type="entry name" value="RNA_helicase_DEAD_Q_motif"/>
</dbReference>
<dbReference type="PANTHER" id="PTHR47959:SF1">
    <property type="entry name" value="ATP-DEPENDENT RNA HELICASE DBPA"/>
    <property type="match status" value="1"/>
</dbReference>
<dbReference type="InterPro" id="IPR014001">
    <property type="entry name" value="Helicase_ATP-bd"/>
</dbReference>
<dbReference type="InterPro" id="IPR050079">
    <property type="entry name" value="DEAD_box_RNA_helicase"/>
</dbReference>
<protein>
    <submittedName>
        <fullName evidence="11">ATP-dependent RNA helicase DeaD</fullName>
    </submittedName>
</protein>
<dbReference type="GO" id="GO:0003676">
    <property type="term" value="F:nucleic acid binding"/>
    <property type="evidence" value="ECO:0007669"/>
    <property type="project" value="InterPro"/>
</dbReference>
<feature type="compositionally biased region" description="Basic residues" evidence="7">
    <location>
        <begin position="382"/>
        <end position="393"/>
    </location>
</feature>
<dbReference type="PANTHER" id="PTHR47959">
    <property type="entry name" value="ATP-DEPENDENT RNA HELICASE RHLE-RELATED"/>
    <property type="match status" value="1"/>
</dbReference>
<feature type="domain" description="Helicase ATP-binding" evidence="8">
    <location>
        <begin position="33"/>
        <end position="204"/>
    </location>
</feature>
<sequence>MNIFRSLGISEEMDKTLSKMGIVKPTPIQREVIPEVMKGRDVMAKAQTGSGKTYAFALPILEKSKKGGSHIQGIIVTPTRELTIQVADVLKQLTKKQKNTDILAMYGGQSHEQELEELQKNPAYLVGTPGRVLDQIKRGNLDLSHVRFFVLDEADQMLQIGFLNKVEEIIKSTPRSRQMMLFSATMPAPVKKLALKYMKEPKTIEIEEKAAPSSINQFAIFTVDKAKQETILQLVDAFNPKKAVIFCRTKRRVSKLYQVLKSNGTQAGELHGDIPQDKREEVMEAFRKGEIPFLVATDVASRGLDIEGVTHVFNYDIPENTETYTHRIGRTGRAGAEGLSYTLYTSEDRPLLDKIESDLQSRIQKQNLGNTISLKDKENSTSKKKKNKGKRPSSNRNNSTKTSSKEQNAEKEGFYGKRPGNKKSEKASRETARPSIKENKERKKVTNQRAKSNKKPAARPTKPKN</sequence>
<keyword evidence="1" id="KW-0547">Nucleotide-binding</keyword>
<dbReference type="InterPro" id="IPR001650">
    <property type="entry name" value="Helicase_C-like"/>
</dbReference>
<reference evidence="12" key="1">
    <citation type="submission" date="2016-08" db="EMBL/GenBank/DDBJ databases">
        <authorList>
            <person name="Varghese N."/>
            <person name="Submissions Spin"/>
        </authorList>
    </citation>
    <scope>NUCLEOTIDE SEQUENCE [LARGE SCALE GENOMIC DNA]</scope>
    <source>
        <strain evidence="12">SGD-1123</strain>
    </source>
</reference>
<dbReference type="OrthoDB" id="9805696at2"/>
<keyword evidence="2" id="KW-0378">Hydrolase</keyword>
<gene>
    <name evidence="11" type="ORF">GA0061094_2535</name>
</gene>
<keyword evidence="4" id="KW-0067">ATP-binding</keyword>
<evidence type="ECO:0000259" key="8">
    <source>
        <dbReference type="PROSITE" id="PS51192"/>
    </source>
</evidence>
<evidence type="ECO:0000313" key="12">
    <source>
        <dbReference type="Proteomes" id="UP000181997"/>
    </source>
</evidence>
<evidence type="ECO:0000313" key="11">
    <source>
        <dbReference type="EMBL" id="SCC10619.1"/>
    </source>
</evidence>
<dbReference type="GO" id="GO:0003724">
    <property type="term" value="F:RNA helicase activity"/>
    <property type="evidence" value="ECO:0007669"/>
    <property type="project" value="InterPro"/>
</dbReference>
<feature type="compositionally biased region" description="Basic and acidic residues" evidence="7">
    <location>
        <begin position="403"/>
        <end position="415"/>
    </location>
</feature>
<dbReference type="EMBL" id="FMAU01000002">
    <property type="protein sequence ID" value="SCC10619.1"/>
    <property type="molecule type" value="Genomic_DNA"/>
</dbReference>
<dbReference type="GO" id="GO:0005829">
    <property type="term" value="C:cytosol"/>
    <property type="evidence" value="ECO:0007669"/>
    <property type="project" value="TreeGrafter"/>
</dbReference>
<dbReference type="SMART" id="SM00487">
    <property type="entry name" value="DEXDc"/>
    <property type="match status" value="1"/>
</dbReference>
<evidence type="ECO:0000256" key="6">
    <source>
        <dbReference type="PROSITE-ProRule" id="PRU00552"/>
    </source>
</evidence>
<dbReference type="GO" id="GO:0005524">
    <property type="term" value="F:ATP binding"/>
    <property type="evidence" value="ECO:0007669"/>
    <property type="project" value="UniProtKB-KW"/>
</dbReference>
<evidence type="ECO:0000259" key="9">
    <source>
        <dbReference type="PROSITE" id="PS51194"/>
    </source>
</evidence>
<dbReference type="SUPFAM" id="SSF52540">
    <property type="entry name" value="P-loop containing nucleoside triphosphate hydrolases"/>
    <property type="match status" value="1"/>
</dbReference>
<dbReference type="SMART" id="SM00490">
    <property type="entry name" value="HELICc"/>
    <property type="match status" value="1"/>
</dbReference>
<evidence type="ECO:0000256" key="5">
    <source>
        <dbReference type="ARBA" id="ARBA00038437"/>
    </source>
</evidence>